<dbReference type="EMBL" id="BMCT01000008">
    <property type="protein sequence ID" value="GGF81541.1"/>
    <property type="molecule type" value="Genomic_DNA"/>
</dbReference>
<proteinExistence type="inferred from homology"/>
<dbReference type="GO" id="GO:0016114">
    <property type="term" value="P:terpenoid biosynthetic process"/>
    <property type="evidence" value="ECO:0007669"/>
    <property type="project" value="UniProtKB-ARBA"/>
</dbReference>
<dbReference type="FunFam" id="1.10.600.10:FF:000001">
    <property type="entry name" value="Geranylgeranyl diphosphate synthase"/>
    <property type="match status" value="1"/>
</dbReference>
<dbReference type="SFLD" id="SFLDS00005">
    <property type="entry name" value="Isoprenoid_Synthase_Type_I"/>
    <property type="match status" value="1"/>
</dbReference>
<dbReference type="CDD" id="cd00685">
    <property type="entry name" value="Trans_IPPS_HT"/>
    <property type="match status" value="1"/>
</dbReference>
<evidence type="ECO:0000256" key="3">
    <source>
        <dbReference type="ARBA" id="ARBA00022679"/>
    </source>
</evidence>
<dbReference type="Proteomes" id="UP000606044">
    <property type="component" value="Unassembled WGS sequence"/>
</dbReference>
<dbReference type="PROSITE" id="PS00444">
    <property type="entry name" value="POLYPRENYL_SYNTHASE_2"/>
    <property type="match status" value="1"/>
</dbReference>
<reference evidence="9" key="1">
    <citation type="journal article" date="2014" name="Int. J. Syst. Evol. Microbiol.">
        <title>Complete genome sequence of Corynebacterium casei LMG S-19264T (=DSM 44701T), isolated from a smear-ripened cheese.</title>
        <authorList>
            <consortium name="US DOE Joint Genome Institute (JGI-PGF)"/>
            <person name="Walter F."/>
            <person name="Albersmeier A."/>
            <person name="Kalinowski J."/>
            <person name="Ruckert C."/>
        </authorList>
    </citation>
    <scope>NUCLEOTIDE SEQUENCE</scope>
    <source>
        <strain evidence="9">CCM 7897</strain>
    </source>
</reference>
<dbReference type="Gene3D" id="1.10.600.10">
    <property type="entry name" value="Farnesyl Diphosphate Synthase"/>
    <property type="match status" value="1"/>
</dbReference>
<evidence type="ECO:0000313" key="10">
    <source>
        <dbReference type="Proteomes" id="UP000606044"/>
    </source>
</evidence>
<dbReference type="SFLD" id="SFLDG01017">
    <property type="entry name" value="Polyprenyl_Transferase_Like"/>
    <property type="match status" value="1"/>
</dbReference>
<dbReference type="RefSeq" id="WP_373870120.1">
    <property type="nucleotide sequence ID" value="NZ_BMCT01000008.1"/>
</dbReference>
<evidence type="ECO:0000313" key="9">
    <source>
        <dbReference type="EMBL" id="GGF81541.1"/>
    </source>
</evidence>
<dbReference type="InterPro" id="IPR033749">
    <property type="entry name" value="Polyprenyl_synt_CS"/>
</dbReference>
<dbReference type="Pfam" id="PF00348">
    <property type="entry name" value="polyprenyl_synt"/>
    <property type="match status" value="1"/>
</dbReference>
<dbReference type="PANTHER" id="PTHR43281:SF1">
    <property type="entry name" value="FARNESYL DIPHOSPHATE SYNTHASE"/>
    <property type="match status" value="1"/>
</dbReference>
<dbReference type="NCBIfam" id="NF045485">
    <property type="entry name" value="FPPsyn"/>
    <property type="match status" value="1"/>
</dbReference>
<name>A0A917CCZ8_9HYPH</name>
<organism evidence="9 10">
    <name type="scientific">Azorhizobium oxalatiphilum</name>
    <dbReference type="NCBI Taxonomy" id="980631"/>
    <lineage>
        <taxon>Bacteria</taxon>
        <taxon>Pseudomonadati</taxon>
        <taxon>Pseudomonadota</taxon>
        <taxon>Alphaproteobacteria</taxon>
        <taxon>Hyphomicrobiales</taxon>
        <taxon>Xanthobacteraceae</taxon>
        <taxon>Azorhizobium</taxon>
    </lineage>
</organism>
<dbReference type="GO" id="GO:0004659">
    <property type="term" value="F:prenyltransferase activity"/>
    <property type="evidence" value="ECO:0007669"/>
    <property type="project" value="InterPro"/>
</dbReference>
<gene>
    <name evidence="9" type="primary">ispA</name>
    <name evidence="9" type="ORF">GCM10007301_47050</name>
</gene>
<dbReference type="GO" id="GO:0046872">
    <property type="term" value="F:metal ion binding"/>
    <property type="evidence" value="ECO:0007669"/>
    <property type="project" value="UniProtKB-KW"/>
</dbReference>
<dbReference type="InterPro" id="IPR053378">
    <property type="entry name" value="Prenyl_diphosphate_synthase"/>
</dbReference>
<comment type="caution">
    <text evidence="9">The sequence shown here is derived from an EMBL/GenBank/DDBJ whole genome shotgun (WGS) entry which is preliminary data.</text>
</comment>
<keyword evidence="3 8" id="KW-0808">Transferase</keyword>
<dbReference type="PANTHER" id="PTHR43281">
    <property type="entry name" value="FARNESYL DIPHOSPHATE SYNTHASE"/>
    <property type="match status" value="1"/>
</dbReference>
<keyword evidence="6" id="KW-0414">Isoprene biosynthesis</keyword>
<keyword evidence="4" id="KW-0479">Metal-binding</keyword>
<evidence type="ECO:0000256" key="1">
    <source>
        <dbReference type="ARBA" id="ARBA00001946"/>
    </source>
</evidence>
<evidence type="ECO:0000256" key="7">
    <source>
        <dbReference type="ARBA" id="ARBA00069024"/>
    </source>
</evidence>
<keyword evidence="10" id="KW-1185">Reference proteome</keyword>
<accession>A0A917CCZ8</accession>
<sequence>MTPAPTSLPQRFTAIAAATEQRLVDALADTALAGERRRPDRLMAAMRHGALDGGKRLRPLLVAETAALFDVPLEGAITTAAAIECVHCYSLIHDDLPAMDNDLLRRGRPTVHVAYGEATAILAGDALLTLAFDLLTGEDAHKSPAVRIALVRLLARASGLGGMVGGQMLDLAAEGRFADGVPLDLDIPEIRDLQAMKTGALLAASVEAGAIIGGAGPEACAALAAYGTALGAAFQIADDLLDVEGTSEAMGKQVGKDSEAGKATLVSALGVPAAREVLASLVTEATHALTPFGAKGETLAAAARFVAERQN</sequence>
<comment type="cofactor">
    <cofactor evidence="1">
        <name>Mg(2+)</name>
        <dbReference type="ChEBI" id="CHEBI:18420"/>
    </cofactor>
</comment>
<evidence type="ECO:0000256" key="6">
    <source>
        <dbReference type="ARBA" id="ARBA00023229"/>
    </source>
</evidence>
<dbReference type="InterPro" id="IPR008949">
    <property type="entry name" value="Isoprenoid_synthase_dom_sf"/>
</dbReference>
<dbReference type="PROSITE" id="PS00723">
    <property type="entry name" value="POLYPRENYL_SYNTHASE_1"/>
    <property type="match status" value="1"/>
</dbReference>
<protein>
    <recommendedName>
        <fullName evidence="7">Probable farnesyl diphosphate synthase</fullName>
    </recommendedName>
</protein>
<dbReference type="GO" id="GO:0005737">
    <property type="term" value="C:cytoplasm"/>
    <property type="evidence" value="ECO:0007669"/>
    <property type="project" value="UniProtKB-ARBA"/>
</dbReference>
<evidence type="ECO:0000256" key="2">
    <source>
        <dbReference type="ARBA" id="ARBA00006706"/>
    </source>
</evidence>
<comment type="similarity">
    <text evidence="2 8">Belongs to the FPP/GGPP synthase family.</text>
</comment>
<reference evidence="9" key="2">
    <citation type="submission" date="2020-09" db="EMBL/GenBank/DDBJ databases">
        <authorList>
            <person name="Sun Q."/>
            <person name="Sedlacek I."/>
        </authorList>
    </citation>
    <scope>NUCLEOTIDE SEQUENCE</scope>
    <source>
        <strain evidence="9">CCM 7897</strain>
    </source>
</reference>
<evidence type="ECO:0000256" key="5">
    <source>
        <dbReference type="ARBA" id="ARBA00022842"/>
    </source>
</evidence>
<dbReference type="SUPFAM" id="SSF48576">
    <property type="entry name" value="Terpenoid synthases"/>
    <property type="match status" value="1"/>
</dbReference>
<keyword evidence="5" id="KW-0460">Magnesium</keyword>
<evidence type="ECO:0000256" key="8">
    <source>
        <dbReference type="RuleBase" id="RU004466"/>
    </source>
</evidence>
<evidence type="ECO:0000256" key="4">
    <source>
        <dbReference type="ARBA" id="ARBA00022723"/>
    </source>
</evidence>
<dbReference type="AlphaFoldDB" id="A0A917CCZ8"/>
<dbReference type="InterPro" id="IPR000092">
    <property type="entry name" value="Polyprenyl_synt"/>
</dbReference>